<dbReference type="EnsemblPlants" id="KQL23727">
    <property type="protein sequence ID" value="KQL23727"/>
    <property type="gene ID" value="SETIT_031745mg"/>
</dbReference>
<reference evidence="2" key="1">
    <citation type="journal article" date="2012" name="Nat. Biotechnol.">
        <title>Reference genome sequence of the model plant Setaria.</title>
        <authorList>
            <person name="Bennetzen J.L."/>
            <person name="Schmutz J."/>
            <person name="Wang H."/>
            <person name="Percifield R."/>
            <person name="Hawkins J."/>
            <person name="Pontaroli A.C."/>
            <person name="Estep M."/>
            <person name="Feng L."/>
            <person name="Vaughn J.N."/>
            <person name="Grimwood J."/>
            <person name="Jenkins J."/>
            <person name="Barry K."/>
            <person name="Lindquist E."/>
            <person name="Hellsten U."/>
            <person name="Deshpande S."/>
            <person name="Wang X."/>
            <person name="Wu X."/>
            <person name="Mitros T."/>
            <person name="Triplett J."/>
            <person name="Yang X."/>
            <person name="Ye C.Y."/>
            <person name="Mauro-Herrera M."/>
            <person name="Wang L."/>
            <person name="Li P."/>
            <person name="Sharma M."/>
            <person name="Sharma R."/>
            <person name="Ronald P.C."/>
            <person name="Panaud O."/>
            <person name="Kellogg E.A."/>
            <person name="Brutnell T.P."/>
            <person name="Doust A.N."/>
            <person name="Tuskan G.A."/>
            <person name="Rokhsar D."/>
            <person name="Devos K.M."/>
        </authorList>
    </citation>
    <scope>NUCLEOTIDE SEQUENCE [LARGE SCALE GENOMIC DNA]</scope>
    <source>
        <strain evidence="2">cv. Yugu1</strain>
    </source>
</reference>
<organism evidence="1 2">
    <name type="scientific">Setaria italica</name>
    <name type="common">Foxtail millet</name>
    <name type="synonym">Panicum italicum</name>
    <dbReference type="NCBI Taxonomy" id="4555"/>
    <lineage>
        <taxon>Eukaryota</taxon>
        <taxon>Viridiplantae</taxon>
        <taxon>Streptophyta</taxon>
        <taxon>Embryophyta</taxon>
        <taxon>Tracheophyta</taxon>
        <taxon>Spermatophyta</taxon>
        <taxon>Magnoliopsida</taxon>
        <taxon>Liliopsida</taxon>
        <taxon>Poales</taxon>
        <taxon>Poaceae</taxon>
        <taxon>PACMAD clade</taxon>
        <taxon>Panicoideae</taxon>
        <taxon>Panicodae</taxon>
        <taxon>Paniceae</taxon>
        <taxon>Cenchrinae</taxon>
        <taxon>Setaria</taxon>
    </lineage>
</organism>
<accession>K3ZYR3</accession>
<keyword evidence="2" id="KW-1185">Reference proteome</keyword>
<evidence type="ECO:0000313" key="2">
    <source>
        <dbReference type="Proteomes" id="UP000004995"/>
    </source>
</evidence>
<name>K3ZYR3_SETIT</name>
<evidence type="ECO:0000313" key="1">
    <source>
        <dbReference type="EnsemblPlants" id="KQL23727"/>
    </source>
</evidence>
<protein>
    <submittedName>
        <fullName evidence="1">Uncharacterized protein</fullName>
    </submittedName>
</protein>
<proteinExistence type="predicted"/>
<dbReference type="Gramene" id="KQL23727">
    <property type="protein sequence ID" value="KQL23727"/>
    <property type="gene ID" value="SETIT_031745mg"/>
</dbReference>
<reference evidence="1" key="2">
    <citation type="submission" date="2018-08" db="UniProtKB">
        <authorList>
            <consortium name="EnsemblPlants"/>
        </authorList>
    </citation>
    <scope>IDENTIFICATION</scope>
    <source>
        <strain evidence="1">Yugu1</strain>
    </source>
</reference>
<dbReference type="Proteomes" id="UP000004995">
    <property type="component" value="Unassembled WGS sequence"/>
</dbReference>
<sequence length="71" mass="7640">MSLHGGQGREHLRPAEVGAKLAKVAVIVLEADGVQLLPQDRDRVHDQLIGCDGTSCFHGEDEAVLLCVDLH</sequence>
<dbReference type="HOGENOM" id="CLU_2744824_0_0_1"/>
<dbReference type="InParanoid" id="K3ZYR3"/>
<dbReference type="EMBL" id="AGNK02000911">
    <property type="status" value="NOT_ANNOTATED_CDS"/>
    <property type="molecule type" value="Genomic_DNA"/>
</dbReference>
<dbReference type="AlphaFoldDB" id="K3ZYR3"/>